<accession>A0ACB9T7X4</accession>
<evidence type="ECO:0000313" key="1">
    <source>
        <dbReference type="EMBL" id="KAI4462897.1"/>
    </source>
</evidence>
<proteinExistence type="predicted"/>
<reference evidence="1" key="1">
    <citation type="submission" date="2022-04" db="EMBL/GenBank/DDBJ databases">
        <title>Chromosome-scale genome assembly of Holotrichia oblita Faldermann.</title>
        <authorList>
            <person name="Rongchong L."/>
        </authorList>
    </citation>
    <scope>NUCLEOTIDE SEQUENCE</scope>
    <source>
        <strain evidence="1">81SQS9</strain>
    </source>
</reference>
<sequence>MTSTFLIEINKLKNIQTNLEKTEQILLEYLHKHGLIEVIHFYDNLEIERKKEINFIQTEIINMLTLLNKFKSLPTTTEKEHLDYKRTKREMILLAENIKHLHHKTNDYIEKLKQNEKKFHDDVRHFEYKIGEWEKHASLVWSNPNRANEKIDENISSFLTFLSQHGGHSNGWSSDDHNLFLKARSRCRNIEELCTYLHSILPDVSEEEIELHEKWYLKYLELKEKQKEAIKIWRKAKSAVVTQQKVINNTTIRVASAYNQTKRVSRHEIKEKLEKWKQEKLQKIQQESILNHEAEKQKKEIEYKDKLKHDEIKRAIDNWKLAKLEKEELQLHEKHILEKKQRLFKSAMANRLIKEFQIQDAVFVRRRIETCKPKIGCLERVANTVHATRDPSRLLRPTKQWISRIKSCTGDSTPIKKPTTIKTIQRLKRLLRGMPEWRKGVAASR</sequence>
<gene>
    <name evidence="1" type="ORF">MML48_4g00018562</name>
</gene>
<name>A0ACB9T7X4_HOLOL</name>
<protein>
    <submittedName>
        <fullName evidence="1">Mutated in bladder cancer 1</fullName>
    </submittedName>
</protein>
<evidence type="ECO:0000313" key="2">
    <source>
        <dbReference type="Proteomes" id="UP001056778"/>
    </source>
</evidence>
<dbReference type="Proteomes" id="UP001056778">
    <property type="component" value="Chromosome 4"/>
</dbReference>
<comment type="caution">
    <text evidence="1">The sequence shown here is derived from an EMBL/GenBank/DDBJ whole genome shotgun (WGS) entry which is preliminary data.</text>
</comment>
<dbReference type="EMBL" id="CM043018">
    <property type="protein sequence ID" value="KAI4462897.1"/>
    <property type="molecule type" value="Genomic_DNA"/>
</dbReference>
<organism evidence="1 2">
    <name type="scientific">Holotrichia oblita</name>
    <name type="common">Chafer beetle</name>
    <dbReference type="NCBI Taxonomy" id="644536"/>
    <lineage>
        <taxon>Eukaryota</taxon>
        <taxon>Metazoa</taxon>
        <taxon>Ecdysozoa</taxon>
        <taxon>Arthropoda</taxon>
        <taxon>Hexapoda</taxon>
        <taxon>Insecta</taxon>
        <taxon>Pterygota</taxon>
        <taxon>Neoptera</taxon>
        <taxon>Endopterygota</taxon>
        <taxon>Coleoptera</taxon>
        <taxon>Polyphaga</taxon>
        <taxon>Scarabaeiformia</taxon>
        <taxon>Scarabaeidae</taxon>
        <taxon>Melolonthinae</taxon>
        <taxon>Holotrichia</taxon>
    </lineage>
</organism>
<keyword evidence="2" id="KW-1185">Reference proteome</keyword>